<reference evidence="5" key="1">
    <citation type="submission" date="2021-03" db="EMBL/GenBank/DDBJ databases">
        <title>Agromyces archimandritus sp. nov., isolated from the cockroach Archimandrita tessellata.</title>
        <authorList>
            <person name="Guzman J."/>
            <person name="Ortuzar M."/>
            <person name="Poehlein A."/>
            <person name="Daniel R."/>
            <person name="Trujillo M."/>
            <person name="Vilcinskas A."/>
        </authorList>
    </citation>
    <scope>NUCLEOTIDE SEQUENCE</scope>
    <source>
        <strain evidence="5">G127AT</strain>
    </source>
</reference>
<feature type="active site" description="Proton acceptor" evidence="3">
    <location>
        <position position="112"/>
    </location>
</feature>
<dbReference type="KEGG" id="aarc:G127AT_10270"/>
<dbReference type="AlphaFoldDB" id="A0A975FLM1"/>
<dbReference type="HAMAP" id="MF_02123">
    <property type="entry name" value="F420_G6P_DH"/>
    <property type="match status" value="1"/>
</dbReference>
<dbReference type="InterPro" id="IPR011251">
    <property type="entry name" value="Luciferase-like_dom"/>
</dbReference>
<dbReference type="Proteomes" id="UP000671914">
    <property type="component" value="Chromosome"/>
</dbReference>
<dbReference type="SUPFAM" id="SSF51679">
    <property type="entry name" value="Bacterial luciferase-like"/>
    <property type="match status" value="1"/>
</dbReference>
<evidence type="ECO:0000313" key="5">
    <source>
        <dbReference type="EMBL" id="QTX03718.1"/>
    </source>
</evidence>
<dbReference type="NCBIfam" id="TIGR03557">
    <property type="entry name" value="F420_G6P_family"/>
    <property type="match status" value="1"/>
</dbReference>
<name>A0A975FLM1_9MICO</name>
<feature type="binding site" evidence="3">
    <location>
        <position position="290"/>
    </location>
    <ligand>
        <name>substrate</name>
    </ligand>
</feature>
<evidence type="ECO:0000259" key="4">
    <source>
        <dbReference type="Pfam" id="PF00296"/>
    </source>
</evidence>
<dbReference type="GO" id="GO:0052749">
    <property type="term" value="F:glucose-6-phosphate dehydrogenase (coenzyme F420) activity"/>
    <property type="evidence" value="ECO:0007669"/>
    <property type="project" value="UniProtKB-EC"/>
</dbReference>
<feature type="binding site" evidence="3">
    <location>
        <position position="42"/>
    </location>
    <ligand>
        <name>coenzyme F420-(gamma-Glu)n</name>
        <dbReference type="ChEBI" id="CHEBI:133980"/>
    </ligand>
</feature>
<sequence length="346" mass="37901">MTEPRPLTLGYKASAEQFAPRELVEIAVAAEGNGFESVFTSDHFQPWRHDGGHAPFSLAWMAAVGERTSGIRIGTSVMTPTFRYNPAVVAQAFATLGCLSPGRIVAGFGTGEALNEIATGFRGAGDQEWPEFKERFARLRESVRLMRELWRGDRVSFAGDYYSTHDASIYDVPEGGVPVYIAAGGPTVAKYAGRVGDGFIATSGKGAELYTDKLIPAVKEGAEAAGRDFDSIDRMIEIKLSYEESEEAALENTRFWSPLSLTPEQKHSITDPIEMERAADALPIEQIAKRWIVGTDPDAVADEIGQYLDWGFNHLVFHAPGADQLRFQELFARDLAPRLRARGLPG</sequence>
<feature type="binding site" evidence="3">
    <location>
        <position position="79"/>
    </location>
    <ligand>
        <name>coenzyme F420-(gamma-Glu)n</name>
        <dbReference type="ChEBI" id="CHEBI:133980"/>
    </ligand>
</feature>
<protein>
    <recommendedName>
        <fullName evidence="3">F420-dependent glucose-6-phosphate dehydrogenase</fullName>
        <shortName evidence="3">FGD</shortName>
        <shortName evidence="3">G6PD</shortName>
        <ecNumber evidence="3">1.1.98.2</ecNumber>
    </recommendedName>
</protein>
<dbReference type="EC" id="1.1.98.2" evidence="3"/>
<accession>A0A975FLM1</accession>
<dbReference type="GO" id="GO:0005975">
    <property type="term" value="P:carbohydrate metabolic process"/>
    <property type="evidence" value="ECO:0007669"/>
    <property type="project" value="UniProtKB-UniRule"/>
</dbReference>
<dbReference type="EMBL" id="CP071696">
    <property type="protein sequence ID" value="QTX03718.1"/>
    <property type="molecule type" value="Genomic_DNA"/>
</dbReference>
<comment type="function">
    <text evidence="3">Catalyzes the coenzyme F420-dependent oxidation of glucose 6-phosphate (G6P) to 6-phosphogluconolactone.</text>
</comment>
<dbReference type="InterPro" id="IPR019944">
    <property type="entry name" value="F420-dep_G6P_DH"/>
</dbReference>
<feature type="binding site" evidence="3">
    <location>
        <begin position="110"/>
        <end position="111"/>
    </location>
    <ligand>
        <name>coenzyme F420-(gamma-Glu)n</name>
        <dbReference type="ChEBI" id="CHEBI:133980"/>
    </ligand>
</feature>
<evidence type="ECO:0000256" key="3">
    <source>
        <dbReference type="HAMAP-Rule" id="MF_02123"/>
    </source>
</evidence>
<dbReference type="PANTHER" id="PTHR43244">
    <property type="match status" value="1"/>
</dbReference>
<dbReference type="InterPro" id="IPR050564">
    <property type="entry name" value="F420-G6PD/mer"/>
</dbReference>
<dbReference type="PANTHER" id="PTHR43244:SF1">
    <property type="entry name" value="5,10-METHYLENETETRAHYDROMETHANOPTERIN REDUCTASE"/>
    <property type="match status" value="1"/>
</dbReference>
<evidence type="ECO:0000313" key="6">
    <source>
        <dbReference type="Proteomes" id="UP000671914"/>
    </source>
</evidence>
<organism evidence="5 6">
    <name type="scientific">Agromyces archimandritae</name>
    <dbReference type="NCBI Taxonomy" id="2781962"/>
    <lineage>
        <taxon>Bacteria</taxon>
        <taxon>Bacillati</taxon>
        <taxon>Actinomycetota</taxon>
        <taxon>Actinomycetes</taxon>
        <taxon>Micrococcales</taxon>
        <taxon>Microbacteriaceae</taxon>
        <taxon>Agromyces</taxon>
    </lineage>
</organism>
<keyword evidence="6" id="KW-1185">Reference proteome</keyword>
<comment type="subunit">
    <text evidence="3">Homodimer.</text>
</comment>
<evidence type="ECO:0000256" key="2">
    <source>
        <dbReference type="ARBA" id="ARBA00023277"/>
    </source>
</evidence>
<feature type="binding site" evidence="3">
    <location>
        <position position="266"/>
    </location>
    <ligand>
        <name>substrate</name>
    </ligand>
</feature>
<keyword evidence="2 3" id="KW-0119">Carbohydrate metabolism</keyword>
<dbReference type="RefSeq" id="WP_210896588.1">
    <property type="nucleotide sequence ID" value="NZ_CP071696.1"/>
</dbReference>
<feature type="active site" description="Proton donor" evidence="3">
    <location>
        <position position="43"/>
    </location>
</feature>
<feature type="binding site" evidence="3">
    <location>
        <position position="205"/>
    </location>
    <ligand>
        <name>substrate</name>
    </ligand>
</feature>
<proteinExistence type="inferred from homology"/>
<dbReference type="GO" id="GO:0070967">
    <property type="term" value="F:coenzyme F420 binding"/>
    <property type="evidence" value="ECO:0007669"/>
    <property type="project" value="UniProtKB-UniRule"/>
</dbReference>
<gene>
    <name evidence="3 5" type="primary">fgd</name>
    <name evidence="5" type="ORF">G127AT_10270</name>
</gene>
<feature type="binding site" evidence="3">
    <location>
        <position position="115"/>
    </location>
    <ligand>
        <name>coenzyme F420-(gamma-Glu)n</name>
        <dbReference type="ChEBI" id="CHEBI:133980"/>
    </ligand>
</feature>
<evidence type="ECO:0000256" key="1">
    <source>
        <dbReference type="ARBA" id="ARBA00023002"/>
    </source>
</evidence>
<dbReference type="GO" id="GO:0016705">
    <property type="term" value="F:oxidoreductase activity, acting on paired donors, with incorporation or reduction of molecular oxygen"/>
    <property type="evidence" value="ECO:0007669"/>
    <property type="project" value="InterPro"/>
</dbReference>
<feature type="binding site" evidence="3">
    <location>
        <position position="202"/>
    </location>
    <ligand>
        <name>substrate</name>
    </ligand>
</feature>
<comment type="catalytic activity">
    <reaction evidence="3">
        <text>oxidized coenzyme F420-(gamma-L-Glu)(n) + D-glucose 6-phosphate + H(+) = 6-phospho-D-glucono-1,5-lactone + reduced coenzyme F420-(gamma-L-Glu)(n)</text>
        <dbReference type="Rhea" id="RHEA:27294"/>
        <dbReference type="Rhea" id="RHEA-COMP:12939"/>
        <dbReference type="Rhea" id="RHEA-COMP:14378"/>
        <dbReference type="ChEBI" id="CHEBI:15378"/>
        <dbReference type="ChEBI" id="CHEBI:57955"/>
        <dbReference type="ChEBI" id="CHEBI:61548"/>
        <dbReference type="ChEBI" id="CHEBI:133980"/>
        <dbReference type="ChEBI" id="CHEBI:139511"/>
        <dbReference type="EC" id="1.1.98.2"/>
    </reaction>
</comment>
<dbReference type="Gene3D" id="3.20.20.30">
    <property type="entry name" value="Luciferase-like domain"/>
    <property type="match status" value="1"/>
</dbReference>
<feature type="domain" description="Luciferase-like" evidence="4">
    <location>
        <begin position="14"/>
        <end position="314"/>
    </location>
</feature>
<dbReference type="CDD" id="cd01097">
    <property type="entry name" value="Tetrahydromethanopterin_reductase"/>
    <property type="match status" value="1"/>
</dbReference>
<dbReference type="NCBIfam" id="TIGR03554">
    <property type="entry name" value="F420_G6P_DH"/>
    <property type="match status" value="1"/>
</dbReference>
<dbReference type="InterPro" id="IPR036661">
    <property type="entry name" value="Luciferase-like_sf"/>
</dbReference>
<comment type="similarity">
    <text evidence="3">Belongs to the F420-dependent glucose-6-phosphate dehydrogenase family.</text>
</comment>
<keyword evidence="1 3" id="KW-0560">Oxidoreductase</keyword>
<comment type="caution">
    <text evidence="3">Lacks conserved residue(s) required for the propagation of feature annotation.</text>
</comment>
<dbReference type="InterPro" id="IPR019945">
    <property type="entry name" value="F420_G6P_DH-rel"/>
</dbReference>
<dbReference type="Pfam" id="PF00296">
    <property type="entry name" value="Bac_luciferase"/>
    <property type="match status" value="1"/>
</dbReference>
<feature type="binding site" evidence="3">
    <location>
        <begin position="184"/>
        <end position="185"/>
    </location>
    <ligand>
        <name>coenzyme F420-(gamma-Glu)n</name>
        <dbReference type="ChEBI" id="CHEBI:133980"/>
    </ligand>
</feature>